<evidence type="ECO:0000259" key="1">
    <source>
        <dbReference type="PROSITE" id="PS50404"/>
    </source>
</evidence>
<dbReference type="PROSITE" id="PS50404">
    <property type="entry name" value="GST_NTER"/>
    <property type="match status" value="1"/>
</dbReference>
<dbReference type="PANTHER" id="PTHR42673:SF4">
    <property type="entry name" value="MALEYLACETOACETATE ISOMERASE"/>
    <property type="match status" value="1"/>
</dbReference>
<dbReference type="SFLD" id="SFLDS00019">
    <property type="entry name" value="Glutathione_Transferase_(cytos"/>
    <property type="match status" value="1"/>
</dbReference>
<name>A0A1E5XJ49_9HYPH</name>
<dbReference type="SUPFAM" id="SSF52833">
    <property type="entry name" value="Thioredoxin-like"/>
    <property type="match status" value="1"/>
</dbReference>
<dbReference type="PANTHER" id="PTHR42673">
    <property type="entry name" value="MALEYLACETOACETATE ISOMERASE"/>
    <property type="match status" value="1"/>
</dbReference>
<evidence type="ECO:0000313" key="3">
    <source>
        <dbReference type="Proteomes" id="UP000095463"/>
    </source>
</evidence>
<keyword evidence="3" id="KW-1185">Reference proteome</keyword>
<accession>A0A1E5XJ49</accession>
<dbReference type="InterPro" id="IPR004045">
    <property type="entry name" value="Glutathione_S-Trfase_N"/>
</dbReference>
<dbReference type="Gene3D" id="1.20.1050.10">
    <property type="match status" value="1"/>
</dbReference>
<proteinExistence type="predicted"/>
<protein>
    <recommendedName>
        <fullName evidence="1">GST N-terminal domain-containing protein</fullName>
    </recommendedName>
</protein>
<dbReference type="EMBL" id="LAJE02000363">
    <property type="protein sequence ID" value="OEO28620.1"/>
    <property type="molecule type" value="Genomic_DNA"/>
</dbReference>
<comment type="caution">
    <text evidence="2">The sequence shown here is derived from an EMBL/GenBank/DDBJ whole genome shotgun (WGS) entry which is preliminary data.</text>
</comment>
<dbReference type="InterPro" id="IPR036249">
    <property type="entry name" value="Thioredoxin-like_sf"/>
</dbReference>
<gene>
    <name evidence="2" type="ORF">VW23_004050</name>
</gene>
<evidence type="ECO:0000313" key="2">
    <source>
        <dbReference type="EMBL" id="OEO28620.1"/>
    </source>
</evidence>
<dbReference type="OrthoDB" id="9799538at2"/>
<dbReference type="CDD" id="cd03043">
    <property type="entry name" value="GST_N_1"/>
    <property type="match status" value="1"/>
</dbReference>
<dbReference type="CDD" id="cd03194">
    <property type="entry name" value="GST_C_3"/>
    <property type="match status" value="1"/>
</dbReference>
<dbReference type="Proteomes" id="UP000095463">
    <property type="component" value="Unassembled WGS sequence"/>
</dbReference>
<dbReference type="InterPro" id="IPR036282">
    <property type="entry name" value="Glutathione-S-Trfase_C_sf"/>
</dbReference>
<dbReference type="GO" id="GO:0004364">
    <property type="term" value="F:glutathione transferase activity"/>
    <property type="evidence" value="ECO:0007669"/>
    <property type="project" value="TreeGrafter"/>
</dbReference>
<dbReference type="RefSeq" id="WP_069912101.1">
    <property type="nucleotide sequence ID" value="NZ_LAJE02000363.1"/>
</dbReference>
<dbReference type="Gene3D" id="3.40.30.10">
    <property type="entry name" value="Glutaredoxin"/>
    <property type="match status" value="1"/>
</dbReference>
<dbReference type="InterPro" id="IPR040079">
    <property type="entry name" value="Glutathione_S-Trfase"/>
</dbReference>
<reference evidence="2 3" key="1">
    <citation type="journal article" date="2015" name="Genome Announc.">
        <title>Genome Assemblies of Three Soil-Associated Devosia species: D. insulae, D. limi, and D. soli.</title>
        <authorList>
            <person name="Hassan Y.I."/>
            <person name="Lepp D."/>
            <person name="Zhou T."/>
        </authorList>
    </citation>
    <scope>NUCLEOTIDE SEQUENCE [LARGE SCALE GENOMIC DNA]</scope>
    <source>
        <strain evidence="2 3">DS-56</strain>
    </source>
</reference>
<dbReference type="GO" id="GO:0006749">
    <property type="term" value="P:glutathione metabolic process"/>
    <property type="evidence" value="ECO:0007669"/>
    <property type="project" value="TreeGrafter"/>
</dbReference>
<dbReference type="AlphaFoldDB" id="A0A1E5XJ49"/>
<organism evidence="2 3">
    <name type="scientific">Devosia insulae DS-56</name>
    <dbReference type="NCBI Taxonomy" id="1116389"/>
    <lineage>
        <taxon>Bacteria</taxon>
        <taxon>Pseudomonadati</taxon>
        <taxon>Pseudomonadota</taxon>
        <taxon>Alphaproteobacteria</taxon>
        <taxon>Hyphomicrobiales</taxon>
        <taxon>Devosiaceae</taxon>
        <taxon>Devosia</taxon>
    </lineage>
</organism>
<sequence>MKLIFANRNYSSWSLRAWLVLRHFNIPFDEDLVLLNGEGWQQNLRKKSPSGKVPVLVDGDVVLPETTAIIEYLHDKYPAKGIWPSNRMERAYARSAAAEMHGGFNALRDAAPMNLRASHPGKVDFDVVADDLKRIERIWGDLLSRSGGPYLFGAFNAADAMFAPVATRIRTYELPVSDLAQEYVEAIYALPAFQEWFAEAVKEPWVVEHDEIDIILAKRDAAGSA</sequence>
<dbReference type="SUPFAM" id="SSF47616">
    <property type="entry name" value="GST C-terminal domain-like"/>
    <property type="match status" value="1"/>
</dbReference>
<dbReference type="GO" id="GO:0016034">
    <property type="term" value="F:maleylacetoacetate isomerase activity"/>
    <property type="evidence" value="ECO:0007669"/>
    <property type="project" value="TreeGrafter"/>
</dbReference>
<feature type="domain" description="GST N-terminal" evidence="1">
    <location>
        <begin position="1"/>
        <end position="81"/>
    </location>
</feature>
<dbReference type="GO" id="GO:0006559">
    <property type="term" value="P:L-phenylalanine catabolic process"/>
    <property type="evidence" value="ECO:0007669"/>
    <property type="project" value="TreeGrafter"/>
</dbReference>
<dbReference type="Pfam" id="PF13409">
    <property type="entry name" value="GST_N_2"/>
    <property type="match status" value="1"/>
</dbReference>